<evidence type="ECO:0000256" key="1">
    <source>
        <dbReference type="PROSITE-ProRule" id="PRU00169"/>
    </source>
</evidence>
<reference evidence="5" key="1">
    <citation type="journal article" date="2019" name="Int. J. Syst. Evol. Microbiol.">
        <title>The Global Catalogue of Microorganisms (GCM) 10K type strain sequencing project: providing services to taxonomists for standard genome sequencing and annotation.</title>
        <authorList>
            <consortium name="The Broad Institute Genomics Platform"/>
            <consortium name="The Broad Institute Genome Sequencing Center for Infectious Disease"/>
            <person name="Wu L."/>
            <person name="Ma J."/>
        </authorList>
    </citation>
    <scope>NUCLEOTIDE SEQUENCE [LARGE SCALE GENOMIC DNA]</scope>
    <source>
        <strain evidence="5">CCUG 58412</strain>
    </source>
</reference>
<dbReference type="InterPro" id="IPR003607">
    <property type="entry name" value="HD/PDEase_dom"/>
</dbReference>
<dbReference type="Gene3D" id="1.10.3210.10">
    <property type="entry name" value="Hypothetical protein af1432"/>
    <property type="match status" value="1"/>
</dbReference>
<name>A0ABW3F2F6_9PROT</name>
<dbReference type="PANTHER" id="PTHR45228">
    <property type="entry name" value="CYCLIC DI-GMP PHOSPHODIESTERASE TM_0186-RELATED"/>
    <property type="match status" value="1"/>
</dbReference>
<protein>
    <submittedName>
        <fullName evidence="4">Two-component system response regulator</fullName>
    </submittedName>
</protein>
<dbReference type="InterPro" id="IPR052020">
    <property type="entry name" value="Cyclic_di-GMP/3'3'-cGAMP_PDE"/>
</dbReference>
<keyword evidence="5" id="KW-1185">Reference proteome</keyword>
<dbReference type="Pfam" id="PF00072">
    <property type="entry name" value="Response_reg"/>
    <property type="match status" value="1"/>
</dbReference>
<comment type="caution">
    <text evidence="4">The sequence shown here is derived from an EMBL/GenBank/DDBJ whole genome shotgun (WGS) entry which is preliminary data.</text>
</comment>
<dbReference type="EMBL" id="JBHTKB010000001">
    <property type="protein sequence ID" value="MFD0912606.1"/>
    <property type="molecule type" value="Genomic_DNA"/>
</dbReference>
<dbReference type="Gene3D" id="3.40.50.2300">
    <property type="match status" value="1"/>
</dbReference>
<accession>A0ABW3F2F6</accession>
<dbReference type="Proteomes" id="UP001597128">
    <property type="component" value="Unassembled WGS sequence"/>
</dbReference>
<dbReference type="SUPFAM" id="SSF52172">
    <property type="entry name" value="CheY-like"/>
    <property type="match status" value="1"/>
</dbReference>
<dbReference type="InterPro" id="IPR037522">
    <property type="entry name" value="HD_GYP_dom"/>
</dbReference>
<dbReference type="InterPro" id="IPR011006">
    <property type="entry name" value="CheY-like_superfamily"/>
</dbReference>
<dbReference type="RefSeq" id="WP_379055695.1">
    <property type="nucleotide sequence ID" value="NZ_JBHTKB010000001.1"/>
</dbReference>
<dbReference type="PANTHER" id="PTHR45228:SF8">
    <property type="entry name" value="TWO-COMPONENT RESPONSE REGULATOR-RELATED"/>
    <property type="match status" value="1"/>
</dbReference>
<dbReference type="SUPFAM" id="SSF109604">
    <property type="entry name" value="HD-domain/PDEase-like"/>
    <property type="match status" value="1"/>
</dbReference>
<organism evidence="4 5">
    <name type="scientific">Methylophilus luteus</name>
    <dbReference type="NCBI Taxonomy" id="640108"/>
    <lineage>
        <taxon>Bacteria</taxon>
        <taxon>Pseudomonadati</taxon>
        <taxon>Pseudomonadota</taxon>
        <taxon>Betaproteobacteria</taxon>
        <taxon>Nitrosomonadales</taxon>
        <taxon>Methylophilaceae</taxon>
        <taxon>Methylophilus</taxon>
    </lineage>
</organism>
<feature type="domain" description="Response regulatory" evidence="2">
    <location>
        <begin position="9"/>
        <end position="125"/>
    </location>
</feature>
<dbReference type="PROSITE" id="PS51832">
    <property type="entry name" value="HD_GYP"/>
    <property type="match status" value="1"/>
</dbReference>
<dbReference type="SMART" id="SM00471">
    <property type="entry name" value="HDc"/>
    <property type="match status" value="1"/>
</dbReference>
<evidence type="ECO:0000259" key="3">
    <source>
        <dbReference type="PROSITE" id="PS51832"/>
    </source>
</evidence>
<dbReference type="SMART" id="SM00448">
    <property type="entry name" value="REC"/>
    <property type="match status" value="1"/>
</dbReference>
<feature type="domain" description="HD-GYP" evidence="3">
    <location>
        <begin position="152"/>
        <end position="355"/>
    </location>
</feature>
<keyword evidence="1" id="KW-0597">Phosphoprotein</keyword>
<dbReference type="InterPro" id="IPR001789">
    <property type="entry name" value="Sig_transdc_resp-reg_receiver"/>
</dbReference>
<evidence type="ECO:0000313" key="5">
    <source>
        <dbReference type="Proteomes" id="UP001597128"/>
    </source>
</evidence>
<dbReference type="CDD" id="cd00077">
    <property type="entry name" value="HDc"/>
    <property type="match status" value="1"/>
</dbReference>
<gene>
    <name evidence="4" type="ORF">ACFQ1Z_03500</name>
</gene>
<dbReference type="PROSITE" id="PS50110">
    <property type="entry name" value="RESPONSE_REGULATORY"/>
    <property type="match status" value="1"/>
</dbReference>
<proteinExistence type="predicted"/>
<dbReference type="Pfam" id="PF13487">
    <property type="entry name" value="HD_5"/>
    <property type="match status" value="1"/>
</dbReference>
<evidence type="ECO:0000313" key="4">
    <source>
        <dbReference type="EMBL" id="MFD0912606.1"/>
    </source>
</evidence>
<sequence length="358" mass="40630">MDMKVTRKTILIVDDEANNRTYLDTLLSSEGYATLQAHDGKMALELIAQHQPDLILLDAMMPVLDGFELASQLKSNEATKVIPIIMITALIDRNSKMRALQCGVEEFVTKPVDRAELWIRVRNLLRLKEYNDFLSNYSRTLEIQVEERTEQLLTSYFDSMFSILRAAEFRDKETGDHIHRIAFFCKELSADLGMSTDFIDTIYHASPLHDVGKIGIPDHILLKPGAHTADEWEIMKTHAALGNSILGHGKSTSPFTMMGAEIALNHHERWNGTGYPNGLKGEAIPLSARIMVISDVYDALRSKRPYKTAFTHEHAMHIILKGDGRTRPEHFDPMVLSAFARLAERFREIFEEHADLPE</sequence>
<feature type="modified residue" description="4-aspartylphosphate" evidence="1">
    <location>
        <position position="58"/>
    </location>
</feature>
<evidence type="ECO:0000259" key="2">
    <source>
        <dbReference type="PROSITE" id="PS50110"/>
    </source>
</evidence>